<dbReference type="RefSeq" id="WP_015785517.1">
    <property type="nucleotide sequence ID" value="NZ_CALJZO010000102.1"/>
</dbReference>
<organism evidence="2 3">
    <name type="scientific">Saccharomonospora viridis</name>
    <dbReference type="NCBI Taxonomy" id="1852"/>
    <lineage>
        <taxon>Bacteria</taxon>
        <taxon>Bacillati</taxon>
        <taxon>Actinomycetota</taxon>
        <taxon>Actinomycetes</taxon>
        <taxon>Pseudonocardiales</taxon>
        <taxon>Pseudonocardiaceae</taxon>
        <taxon>Saccharomonospora</taxon>
    </lineage>
</organism>
<evidence type="ECO:0000313" key="3">
    <source>
        <dbReference type="Proteomes" id="UP000030848"/>
    </source>
</evidence>
<reference evidence="2 3" key="1">
    <citation type="submission" date="2014-10" db="EMBL/GenBank/DDBJ databases">
        <title>Genome sequence of Micropolyspora internatus JCM3315.</title>
        <authorList>
            <person name="Shin S.-K."/>
            <person name="Yi H."/>
        </authorList>
    </citation>
    <scope>NUCLEOTIDE SEQUENCE [LARGE SCALE GENOMIC DNA]</scope>
    <source>
        <strain evidence="2 3">JCM 3315</strain>
    </source>
</reference>
<dbReference type="OrthoDB" id="3557159at2"/>
<evidence type="ECO:0000256" key="1">
    <source>
        <dbReference type="SAM" id="MobiDB-lite"/>
    </source>
</evidence>
<name>A0A837DD61_9PSEU</name>
<feature type="compositionally biased region" description="Basic and acidic residues" evidence="1">
    <location>
        <begin position="53"/>
        <end position="78"/>
    </location>
</feature>
<feature type="region of interest" description="Disordered" evidence="1">
    <location>
        <begin position="44"/>
        <end position="78"/>
    </location>
</feature>
<comment type="caution">
    <text evidence="2">The sequence shown here is derived from an EMBL/GenBank/DDBJ whole genome shotgun (WGS) entry which is preliminary data.</text>
</comment>
<proteinExistence type="predicted"/>
<sequence>MPAKDTDRYNKTMAELAEEAHDVGIPFVEHMSFSELIEAIEQQRETNAVYAPEPRRPRQAEEEAPDERPSDHVGRRGA</sequence>
<gene>
    <name evidence="2" type="ORF">MINT15_05090</name>
</gene>
<accession>A0A837DD61</accession>
<dbReference type="Proteomes" id="UP000030848">
    <property type="component" value="Unassembled WGS sequence"/>
</dbReference>
<evidence type="ECO:0000313" key="2">
    <source>
        <dbReference type="EMBL" id="KHF45292.1"/>
    </source>
</evidence>
<protein>
    <submittedName>
        <fullName evidence="2">Uncharacterized protein</fullName>
    </submittedName>
</protein>
<dbReference type="EMBL" id="JRZE01000002">
    <property type="protein sequence ID" value="KHF45292.1"/>
    <property type="molecule type" value="Genomic_DNA"/>
</dbReference>
<dbReference type="AlphaFoldDB" id="A0A837DD61"/>